<evidence type="ECO:0000313" key="2">
    <source>
        <dbReference type="EMBL" id="MCD5315963.1"/>
    </source>
</evidence>
<feature type="transmembrane region" description="Helical" evidence="1">
    <location>
        <begin position="26"/>
        <end position="43"/>
    </location>
</feature>
<comment type="caution">
    <text evidence="2">The sequence shown here is derived from an EMBL/GenBank/DDBJ whole genome shotgun (WGS) entry which is preliminary data.</text>
</comment>
<dbReference type="PANTHER" id="PTHR35335:SF1">
    <property type="entry name" value="UPF0716 PROTEIN FXSA"/>
    <property type="match status" value="1"/>
</dbReference>
<keyword evidence="1" id="KW-0472">Membrane</keyword>
<dbReference type="GO" id="GO:0016020">
    <property type="term" value="C:membrane"/>
    <property type="evidence" value="ECO:0007669"/>
    <property type="project" value="InterPro"/>
</dbReference>
<protein>
    <submittedName>
        <fullName evidence="2">FxsA family protein</fullName>
    </submittedName>
</protein>
<reference evidence="2" key="1">
    <citation type="submission" date="2021-11" db="EMBL/GenBank/DDBJ databases">
        <title>Streptomyces corallinus and Kineosporia corallina sp. nov., two new coral-derived marine actinobacteria.</title>
        <authorList>
            <person name="Buangrab K."/>
            <person name="Sutthacheep M."/>
            <person name="Yeemin T."/>
            <person name="Harunari E."/>
            <person name="Igarashi Y."/>
            <person name="Sripreechasak P."/>
            <person name="Kanchanasin P."/>
            <person name="Tanasupawat S."/>
            <person name="Phongsopitanun W."/>
        </authorList>
    </citation>
    <scope>NUCLEOTIDE SEQUENCE</scope>
    <source>
        <strain evidence="2">JCM 31032</strain>
    </source>
</reference>
<dbReference type="PANTHER" id="PTHR35335">
    <property type="entry name" value="UPF0716 PROTEIN FXSA"/>
    <property type="match status" value="1"/>
</dbReference>
<sequence>MLAAALLLPLVELFVAIQVGRSIGGLAVFGLLVLGSALGMLVIQRQGRSAWQAVRSSAQTGTPPNRNLADAAVLMLAGLLLIIPGFVTDAVALLLLLPFTRPLARKPIEQFFRRAAADQVTVRTAYVNGQQFRTSAPGQPRFGPGFGRSDVVEGEIVDDERRS</sequence>
<gene>
    <name evidence="2" type="ORF">LR394_34225</name>
</gene>
<proteinExistence type="predicted"/>
<dbReference type="Proteomes" id="UP001138997">
    <property type="component" value="Unassembled WGS sequence"/>
</dbReference>
<name>A0A9X1NMS8_9ACTN</name>
<dbReference type="Pfam" id="PF04186">
    <property type="entry name" value="FxsA"/>
    <property type="match status" value="1"/>
</dbReference>
<keyword evidence="3" id="KW-1185">Reference proteome</keyword>
<evidence type="ECO:0000256" key="1">
    <source>
        <dbReference type="SAM" id="Phobius"/>
    </source>
</evidence>
<dbReference type="InterPro" id="IPR007313">
    <property type="entry name" value="FxsA"/>
</dbReference>
<dbReference type="NCBIfam" id="NF008528">
    <property type="entry name" value="PRK11463.1-2"/>
    <property type="match status" value="1"/>
</dbReference>
<accession>A0A9X1NMS8</accession>
<dbReference type="AlphaFoldDB" id="A0A9X1NMS8"/>
<dbReference type="EMBL" id="JAJOMB010000026">
    <property type="protein sequence ID" value="MCD5315963.1"/>
    <property type="molecule type" value="Genomic_DNA"/>
</dbReference>
<keyword evidence="1" id="KW-1133">Transmembrane helix</keyword>
<evidence type="ECO:0000313" key="3">
    <source>
        <dbReference type="Proteomes" id="UP001138997"/>
    </source>
</evidence>
<organism evidence="2 3">
    <name type="scientific">Kineosporia babensis</name>
    <dbReference type="NCBI Taxonomy" id="499548"/>
    <lineage>
        <taxon>Bacteria</taxon>
        <taxon>Bacillati</taxon>
        <taxon>Actinomycetota</taxon>
        <taxon>Actinomycetes</taxon>
        <taxon>Kineosporiales</taxon>
        <taxon>Kineosporiaceae</taxon>
        <taxon>Kineosporia</taxon>
    </lineage>
</organism>
<dbReference type="RefSeq" id="WP_231448784.1">
    <property type="nucleotide sequence ID" value="NZ_JAJOMB010000026.1"/>
</dbReference>
<keyword evidence="1" id="KW-0812">Transmembrane</keyword>
<feature type="transmembrane region" description="Helical" evidence="1">
    <location>
        <begin position="73"/>
        <end position="97"/>
    </location>
</feature>